<organism evidence="1 2">
    <name type="scientific">Gossypium mustelinum</name>
    <name type="common">Cotton</name>
    <name type="synonym">Gossypium caicoense</name>
    <dbReference type="NCBI Taxonomy" id="34275"/>
    <lineage>
        <taxon>Eukaryota</taxon>
        <taxon>Viridiplantae</taxon>
        <taxon>Streptophyta</taxon>
        <taxon>Embryophyta</taxon>
        <taxon>Tracheophyta</taxon>
        <taxon>Spermatophyta</taxon>
        <taxon>Magnoliopsida</taxon>
        <taxon>eudicotyledons</taxon>
        <taxon>Gunneridae</taxon>
        <taxon>Pentapetalae</taxon>
        <taxon>rosids</taxon>
        <taxon>malvids</taxon>
        <taxon>Malvales</taxon>
        <taxon>Malvaceae</taxon>
        <taxon>Malvoideae</taxon>
        <taxon>Gossypium</taxon>
    </lineage>
</organism>
<sequence length="32" mass="3785">MRLQTTTCFKEEKVGILVLHLHKISFQDLKAR</sequence>
<reference evidence="1 2" key="1">
    <citation type="submission" date="2019-07" db="EMBL/GenBank/DDBJ databases">
        <title>WGS assembly of Gossypium mustelinum.</title>
        <authorList>
            <person name="Chen Z.J."/>
            <person name="Sreedasyam A."/>
            <person name="Ando A."/>
            <person name="Song Q."/>
            <person name="De L."/>
            <person name="Hulse-Kemp A."/>
            <person name="Ding M."/>
            <person name="Ye W."/>
            <person name="Kirkbride R."/>
            <person name="Jenkins J."/>
            <person name="Plott C."/>
            <person name="Lovell J."/>
            <person name="Lin Y.-M."/>
            <person name="Vaughn R."/>
            <person name="Liu B."/>
            <person name="Li W."/>
            <person name="Simpson S."/>
            <person name="Scheffler B."/>
            <person name="Saski C."/>
            <person name="Grover C."/>
            <person name="Hu G."/>
            <person name="Conover J."/>
            <person name="Carlson J."/>
            <person name="Shu S."/>
            <person name="Boston L."/>
            <person name="Williams M."/>
            <person name="Peterson D."/>
            <person name="Mcgee K."/>
            <person name="Jones D."/>
            <person name="Wendel J."/>
            <person name="Stelly D."/>
            <person name="Grimwood J."/>
            <person name="Schmutz J."/>
        </authorList>
    </citation>
    <scope>NUCLEOTIDE SEQUENCE [LARGE SCALE GENOMIC DNA]</scope>
    <source>
        <strain evidence="1">1408120.09</strain>
    </source>
</reference>
<evidence type="ECO:0000313" key="1">
    <source>
        <dbReference type="EMBL" id="TYJ50359.1"/>
    </source>
</evidence>
<proteinExistence type="predicted"/>
<dbReference type="EMBL" id="CM017636">
    <property type="protein sequence ID" value="TYJ50359.1"/>
    <property type="molecule type" value="Genomic_DNA"/>
</dbReference>
<dbReference type="Proteomes" id="UP000323597">
    <property type="component" value="Chromosome A01"/>
</dbReference>
<protein>
    <submittedName>
        <fullName evidence="1">Uncharacterized protein</fullName>
    </submittedName>
</protein>
<dbReference type="AlphaFoldDB" id="A0A5D3AIY6"/>
<gene>
    <name evidence="1" type="ORF">E1A91_A01G200500v1</name>
</gene>
<evidence type="ECO:0000313" key="2">
    <source>
        <dbReference type="Proteomes" id="UP000323597"/>
    </source>
</evidence>
<keyword evidence="2" id="KW-1185">Reference proteome</keyword>
<name>A0A5D3AIY6_GOSMU</name>
<accession>A0A5D3AIY6</accession>